<accession>A0ACB8BX02</accession>
<sequence length="138" mass="14222">SLLSGAALAQNVYIAAPPDGTTVSPGSDVVIDIQRPNSLSASEEVAVVIAIQSCATGPCTPPSESLGMILYNGRYNPQVPSQPSGPNAGFQQPSQNFTVQIPSSMRNGSALLTVTHLALIGAGPAPWMEYKNVSLTVT</sequence>
<dbReference type="Proteomes" id="UP000790709">
    <property type="component" value="Unassembled WGS sequence"/>
</dbReference>
<feature type="non-terminal residue" evidence="1">
    <location>
        <position position="138"/>
    </location>
</feature>
<name>A0ACB8BX02_9AGAM</name>
<dbReference type="EMBL" id="MU266339">
    <property type="protein sequence ID" value="KAH7929596.1"/>
    <property type="molecule type" value="Genomic_DNA"/>
</dbReference>
<gene>
    <name evidence="1" type="ORF">BV22DRAFT_974682</name>
</gene>
<comment type="caution">
    <text evidence="1">The sequence shown here is derived from an EMBL/GenBank/DDBJ whole genome shotgun (WGS) entry which is preliminary data.</text>
</comment>
<proteinExistence type="predicted"/>
<evidence type="ECO:0000313" key="2">
    <source>
        <dbReference type="Proteomes" id="UP000790709"/>
    </source>
</evidence>
<evidence type="ECO:0000313" key="1">
    <source>
        <dbReference type="EMBL" id="KAH7929596.1"/>
    </source>
</evidence>
<feature type="non-terminal residue" evidence="1">
    <location>
        <position position="1"/>
    </location>
</feature>
<protein>
    <submittedName>
        <fullName evidence="1">Uncharacterized protein</fullName>
    </submittedName>
</protein>
<keyword evidence="2" id="KW-1185">Reference proteome</keyword>
<organism evidence="1 2">
    <name type="scientific">Leucogyrophana mollusca</name>
    <dbReference type="NCBI Taxonomy" id="85980"/>
    <lineage>
        <taxon>Eukaryota</taxon>
        <taxon>Fungi</taxon>
        <taxon>Dikarya</taxon>
        <taxon>Basidiomycota</taxon>
        <taxon>Agaricomycotina</taxon>
        <taxon>Agaricomycetes</taxon>
        <taxon>Agaricomycetidae</taxon>
        <taxon>Boletales</taxon>
        <taxon>Boletales incertae sedis</taxon>
        <taxon>Leucogyrophana</taxon>
    </lineage>
</organism>
<reference evidence="1" key="1">
    <citation type="journal article" date="2021" name="New Phytol.">
        <title>Evolutionary innovations through gain and loss of genes in the ectomycorrhizal Boletales.</title>
        <authorList>
            <person name="Wu G."/>
            <person name="Miyauchi S."/>
            <person name="Morin E."/>
            <person name="Kuo A."/>
            <person name="Drula E."/>
            <person name="Varga T."/>
            <person name="Kohler A."/>
            <person name="Feng B."/>
            <person name="Cao Y."/>
            <person name="Lipzen A."/>
            <person name="Daum C."/>
            <person name="Hundley H."/>
            <person name="Pangilinan J."/>
            <person name="Johnson J."/>
            <person name="Barry K."/>
            <person name="LaButti K."/>
            <person name="Ng V."/>
            <person name="Ahrendt S."/>
            <person name="Min B."/>
            <person name="Choi I.G."/>
            <person name="Park H."/>
            <person name="Plett J.M."/>
            <person name="Magnuson J."/>
            <person name="Spatafora J.W."/>
            <person name="Nagy L.G."/>
            <person name="Henrissat B."/>
            <person name="Grigoriev I.V."/>
            <person name="Yang Z.L."/>
            <person name="Xu J."/>
            <person name="Martin F.M."/>
        </authorList>
    </citation>
    <scope>NUCLEOTIDE SEQUENCE</scope>
    <source>
        <strain evidence="1">KUC20120723A-06</strain>
    </source>
</reference>